<proteinExistence type="predicted"/>
<protein>
    <submittedName>
        <fullName evidence="1">Uncharacterized protein</fullName>
    </submittedName>
</protein>
<comment type="caution">
    <text evidence="1">The sequence shown here is derived from an EMBL/GenBank/DDBJ whole genome shotgun (WGS) entry which is preliminary data.</text>
</comment>
<reference evidence="1 2" key="1">
    <citation type="submission" date="2024-09" db="EMBL/GenBank/DDBJ databases">
        <authorList>
            <person name="Sun Q."/>
            <person name="Mori K."/>
        </authorList>
    </citation>
    <scope>NUCLEOTIDE SEQUENCE [LARGE SCALE GENOMIC DNA]</scope>
    <source>
        <strain evidence="1 2">KCTC 23279</strain>
    </source>
</reference>
<organism evidence="1 2">
    <name type="scientific">Rhodopseudomonas telluris</name>
    <dbReference type="NCBI Taxonomy" id="644215"/>
    <lineage>
        <taxon>Bacteria</taxon>
        <taxon>Pseudomonadati</taxon>
        <taxon>Pseudomonadota</taxon>
        <taxon>Alphaproteobacteria</taxon>
        <taxon>Hyphomicrobiales</taxon>
        <taxon>Nitrobacteraceae</taxon>
        <taxon>Rhodopseudomonas</taxon>
    </lineage>
</organism>
<dbReference type="RefSeq" id="WP_378393158.1">
    <property type="nucleotide sequence ID" value="NZ_JBHLWM010000012.1"/>
</dbReference>
<dbReference type="Proteomes" id="UP001589775">
    <property type="component" value="Unassembled WGS sequence"/>
</dbReference>
<accession>A0ABV6F137</accession>
<sequence length="208" mass="22472">MFVALVASASAANAQAPDRKASRSQAENVVEPSFPVVAPGTLPANLKALAIVQAMPDQRTKLVQTPPFCLSRLSVLVESAGGTDELKMFASNDKMLNVEFRSRPGSEITLHCLANIHAGVPDRKLYNVRLSMIDDTTAFVDLLRRVAGSLYGWRSSDLDVRVATCLTKAKRPLQKDLFGVMPDTGTLKGIECYTGRPPAIVLFAPDTD</sequence>
<dbReference type="EMBL" id="JBHLWM010000012">
    <property type="protein sequence ID" value="MFC0243816.1"/>
    <property type="molecule type" value="Genomic_DNA"/>
</dbReference>
<gene>
    <name evidence="1" type="ORF">ACFFJ6_25265</name>
</gene>
<keyword evidence="2" id="KW-1185">Reference proteome</keyword>
<evidence type="ECO:0000313" key="2">
    <source>
        <dbReference type="Proteomes" id="UP001589775"/>
    </source>
</evidence>
<evidence type="ECO:0000313" key="1">
    <source>
        <dbReference type="EMBL" id="MFC0243816.1"/>
    </source>
</evidence>
<name>A0ABV6F137_9BRAD</name>